<organism evidence="2 3">
    <name type="scientific">Roseivirga misakiensis</name>
    <dbReference type="NCBI Taxonomy" id="1563681"/>
    <lineage>
        <taxon>Bacteria</taxon>
        <taxon>Pseudomonadati</taxon>
        <taxon>Bacteroidota</taxon>
        <taxon>Cytophagia</taxon>
        <taxon>Cytophagales</taxon>
        <taxon>Roseivirgaceae</taxon>
        <taxon>Roseivirga</taxon>
    </lineage>
</organism>
<dbReference type="InterPro" id="IPR031977">
    <property type="entry name" value="DUF4783"/>
</dbReference>
<name>A0A1E5T6F4_9BACT</name>
<evidence type="ECO:0000256" key="1">
    <source>
        <dbReference type="SAM" id="SignalP"/>
    </source>
</evidence>
<dbReference type="RefSeq" id="WP_069834286.1">
    <property type="nucleotide sequence ID" value="NZ_MDGQ01000003.1"/>
</dbReference>
<dbReference type="Pfam" id="PF16022">
    <property type="entry name" value="DUF4783"/>
    <property type="match status" value="1"/>
</dbReference>
<proteinExistence type="predicted"/>
<dbReference type="EMBL" id="MDGQ01000003">
    <property type="protein sequence ID" value="OEK06974.1"/>
    <property type="molecule type" value="Genomic_DNA"/>
</dbReference>
<evidence type="ECO:0000313" key="2">
    <source>
        <dbReference type="EMBL" id="OEK06974.1"/>
    </source>
</evidence>
<comment type="caution">
    <text evidence="2">The sequence shown here is derived from an EMBL/GenBank/DDBJ whole genome shotgun (WGS) entry which is preliminary data.</text>
</comment>
<sequence length="135" mass="15545">MNKLRTNILIILALCVSLSVVAQESDDIMERVEEALKSSSSKELTKHLHTKLEIRLDGERKEYSKNQAEIMLKQFFQQNPASGFEFIHEGDNDTGGILYAIGTYTSSSGKHRVVVRAKQYNKKYKVYRLEFSKER</sequence>
<dbReference type="STRING" id="1563681.BFP71_04770"/>
<dbReference type="Gene3D" id="3.10.450.50">
    <property type="match status" value="1"/>
</dbReference>
<gene>
    <name evidence="2" type="ORF">BFP71_04770</name>
</gene>
<accession>A0A1E5T6F4</accession>
<feature type="chain" id="PRO_5009186042" description="DUF4783 domain-containing protein" evidence="1">
    <location>
        <begin position="23"/>
        <end position="135"/>
    </location>
</feature>
<keyword evidence="1" id="KW-0732">Signal</keyword>
<protein>
    <recommendedName>
        <fullName evidence="4">DUF4783 domain-containing protein</fullName>
    </recommendedName>
</protein>
<dbReference type="AlphaFoldDB" id="A0A1E5T6F4"/>
<keyword evidence="3" id="KW-1185">Reference proteome</keyword>
<evidence type="ECO:0000313" key="3">
    <source>
        <dbReference type="Proteomes" id="UP000095552"/>
    </source>
</evidence>
<reference evidence="2 3" key="1">
    <citation type="submission" date="2016-08" db="EMBL/GenBank/DDBJ databases">
        <title>Draft genome of Fabibacter sp. strain SK-8.</title>
        <authorList>
            <person name="Wong S.-K."/>
            <person name="Hamasaki K."/>
            <person name="Yoshizawa S."/>
        </authorList>
    </citation>
    <scope>NUCLEOTIDE SEQUENCE [LARGE SCALE GENOMIC DNA]</scope>
    <source>
        <strain evidence="2 3">SK-8</strain>
    </source>
</reference>
<dbReference type="Proteomes" id="UP000095552">
    <property type="component" value="Unassembled WGS sequence"/>
</dbReference>
<dbReference type="OrthoDB" id="1524766at2"/>
<evidence type="ECO:0008006" key="4">
    <source>
        <dbReference type="Google" id="ProtNLM"/>
    </source>
</evidence>
<feature type="signal peptide" evidence="1">
    <location>
        <begin position="1"/>
        <end position="22"/>
    </location>
</feature>